<name>A0A4Y7PI90_9AGAM</name>
<dbReference type="EMBL" id="ML170327">
    <property type="protein sequence ID" value="TDL14552.1"/>
    <property type="molecule type" value="Genomic_DNA"/>
</dbReference>
<proteinExistence type="predicted"/>
<dbReference type="VEuPathDB" id="FungiDB:BD410DRAFT_809648"/>
<keyword evidence="2" id="KW-1185">Reference proteome</keyword>
<evidence type="ECO:0000313" key="2">
    <source>
        <dbReference type="Proteomes" id="UP000294933"/>
    </source>
</evidence>
<dbReference type="AlphaFoldDB" id="A0A4Y7PI90"/>
<protein>
    <submittedName>
        <fullName evidence="1">Uncharacterized protein</fullName>
    </submittedName>
</protein>
<organism evidence="1 2">
    <name type="scientific">Rickenella mellea</name>
    <dbReference type="NCBI Taxonomy" id="50990"/>
    <lineage>
        <taxon>Eukaryota</taxon>
        <taxon>Fungi</taxon>
        <taxon>Dikarya</taxon>
        <taxon>Basidiomycota</taxon>
        <taxon>Agaricomycotina</taxon>
        <taxon>Agaricomycetes</taxon>
        <taxon>Hymenochaetales</taxon>
        <taxon>Rickenellaceae</taxon>
        <taxon>Rickenella</taxon>
    </lineage>
</organism>
<reference evidence="1 2" key="1">
    <citation type="submission" date="2018-06" db="EMBL/GenBank/DDBJ databases">
        <title>A transcriptomic atlas of mushroom development highlights an independent origin of complex multicellularity.</title>
        <authorList>
            <consortium name="DOE Joint Genome Institute"/>
            <person name="Krizsan K."/>
            <person name="Almasi E."/>
            <person name="Merenyi Z."/>
            <person name="Sahu N."/>
            <person name="Viragh M."/>
            <person name="Koszo T."/>
            <person name="Mondo S."/>
            <person name="Kiss B."/>
            <person name="Balint B."/>
            <person name="Kues U."/>
            <person name="Barry K."/>
            <person name="Hegedus J.C."/>
            <person name="Henrissat B."/>
            <person name="Johnson J."/>
            <person name="Lipzen A."/>
            <person name="Ohm R."/>
            <person name="Nagy I."/>
            <person name="Pangilinan J."/>
            <person name="Yan J."/>
            <person name="Xiong Y."/>
            <person name="Grigoriev I.V."/>
            <person name="Hibbett D.S."/>
            <person name="Nagy L.G."/>
        </authorList>
    </citation>
    <scope>NUCLEOTIDE SEQUENCE [LARGE SCALE GENOMIC DNA]</scope>
    <source>
        <strain evidence="1 2">SZMC22713</strain>
    </source>
</reference>
<dbReference type="Proteomes" id="UP000294933">
    <property type="component" value="Unassembled WGS sequence"/>
</dbReference>
<feature type="non-terminal residue" evidence="1">
    <location>
        <position position="1"/>
    </location>
</feature>
<sequence>RDDPERLAEDWRRSGRRLHTQTPSIKPIVITKLVAPGGLGVFAALRKNEVNVSWPSPSFVLMQRTVRTTGIRYLRAKGLSRSAEGTLLGIFEFAFHAIQAVLHHQDFGLMRTGHDIRWRIIHLIGTPRFLNDERRPCSIAFPCSFHIRTASPEYCPDDEIPSSKPKWFKQRVRSPEMTLTRVFVAFPYPSADDWRVDLHPRKVVVKEIPSYGFKRFNTGDVLPGVGVPNPHELERANGRYTIHWRRIILPKFHPADLAFRFAVRHKQLSFTELVHLLDLLRFGAGGAFCGINAFDLAAR</sequence>
<gene>
    <name evidence="1" type="ORF">BD410DRAFT_809648</name>
</gene>
<evidence type="ECO:0000313" key="1">
    <source>
        <dbReference type="EMBL" id="TDL14552.1"/>
    </source>
</evidence>
<accession>A0A4Y7PI90</accession>